<dbReference type="Gene3D" id="3.40.50.880">
    <property type="match status" value="1"/>
</dbReference>
<evidence type="ECO:0000313" key="3">
    <source>
        <dbReference type="EMBL" id="KAJ3171921.1"/>
    </source>
</evidence>
<dbReference type="InterPro" id="IPR017926">
    <property type="entry name" value="GATASE"/>
</dbReference>
<accession>A0AAD5TDW5</accession>
<organism evidence="3 4">
    <name type="scientific">Geranomyces variabilis</name>
    <dbReference type="NCBI Taxonomy" id="109894"/>
    <lineage>
        <taxon>Eukaryota</taxon>
        <taxon>Fungi</taxon>
        <taxon>Fungi incertae sedis</taxon>
        <taxon>Chytridiomycota</taxon>
        <taxon>Chytridiomycota incertae sedis</taxon>
        <taxon>Chytridiomycetes</taxon>
        <taxon>Spizellomycetales</taxon>
        <taxon>Powellomycetaceae</taxon>
        <taxon>Geranomyces</taxon>
    </lineage>
</organism>
<feature type="signal peptide" evidence="1">
    <location>
        <begin position="1"/>
        <end position="17"/>
    </location>
</feature>
<feature type="chain" id="PRO_5041938596" description="Glutamine amidotransferase domain-containing protein" evidence="1">
    <location>
        <begin position="18"/>
        <end position="263"/>
    </location>
</feature>
<feature type="domain" description="Glutamine amidotransferase" evidence="2">
    <location>
        <begin position="110"/>
        <end position="210"/>
    </location>
</feature>
<dbReference type="CDD" id="cd01741">
    <property type="entry name" value="GATase1_1"/>
    <property type="match status" value="1"/>
</dbReference>
<protein>
    <recommendedName>
        <fullName evidence="2">Glutamine amidotransferase domain-containing protein</fullName>
    </recommendedName>
</protein>
<evidence type="ECO:0000313" key="4">
    <source>
        <dbReference type="Proteomes" id="UP001212152"/>
    </source>
</evidence>
<gene>
    <name evidence="3" type="ORF">HDU87_008171</name>
</gene>
<dbReference type="EMBL" id="JADGJQ010000081">
    <property type="protein sequence ID" value="KAJ3171921.1"/>
    <property type="molecule type" value="Genomic_DNA"/>
</dbReference>
<proteinExistence type="predicted"/>
<comment type="caution">
    <text evidence="3">The sequence shown here is derived from an EMBL/GenBank/DDBJ whole genome shotgun (WGS) entry which is preliminary data.</text>
</comment>
<dbReference type="PANTHER" id="PTHR42695">
    <property type="entry name" value="GLUTAMINE AMIDOTRANSFERASE YLR126C-RELATED"/>
    <property type="match status" value="1"/>
</dbReference>
<reference evidence="3" key="1">
    <citation type="submission" date="2020-05" db="EMBL/GenBank/DDBJ databases">
        <title>Phylogenomic resolution of chytrid fungi.</title>
        <authorList>
            <person name="Stajich J.E."/>
            <person name="Amses K."/>
            <person name="Simmons R."/>
            <person name="Seto K."/>
            <person name="Myers J."/>
            <person name="Bonds A."/>
            <person name="Quandt C.A."/>
            <person name="Barry K."/>
            <person name="Liu P."/>
            <person name="Grigoriev I."/>
            <person name="Longcore J.E."/>
            <person name="James T.Y."/>
        </authorList>
    </citation>
    <scope>NUCLEOTIDE SEQUENCE</scope>
    <source>
        <strain evidence="3">JEL0379</strain>
    </source>
</reference>
<name>A0AAD5TDW5_9FUNG</name>
<dbReference type="Pfam" id="PF00117">
    <property type="entry name" value="GATase"/>
    <property type="match status" value="1"/>
</dbReference>
<dbReference type="GO" id="GO:0005829">
    <property type="term" value="C:cytosol"/>
    <property type="evidence" value="ECO:0007669"/>
    <property type="project" value="TreeGrafter"/>
</dbReference>
<evidence type="ECO:0000259" key="2">
    <source>
        <dbReference type="Pfam" id="PF00117"/>
    </source>
</evidence>
<keyword evidence="4" id="KW-1185">Reference proteome</keyword>
<dbReference type="AlphaFoldDB" id="A0AAD5TDW5"/>
<evidence type="ECO:0000256" key="1">
    <source>
        <dbReference type="SAM" id="SignalP"/>
    </source>
</evidence>
<dbReference type="PANTHER" id="PTHR42695:SF5">
    <property type="entry name" value="GLUTAMINE AMIDOTRANSFERASE YLR126C-RELATED"/>
    <property type="match status" value="1"/>
</dbReference>
<dbReference type="GO" id="GO:0005634">
    <property type="term" value="C:nucleus"/>
    <property type="evidence" value="ECO:0007669"/>
    <property type="project" value="TreeGrafter"/>
</dbReference>
<sequence length="263" mass="28815">MGIHLHAIRLRIALLVCDTPLPVVIEKYGDYEKLFGELLRQGATAYSVSTKPVNLEIQAFNVVEGQYPDDISSFSAFVLTGSKYSAYEDLDWIKKLKRFMLRVDAESTAKVVGVCFGHQIIAEALGGKVVKNPAGWEVGWTPTTLTPLGETTLKTGMKVHNVHQMHQDHVSVLPSGFKVLASTDKCPIQMAVRGDRYLTIQGHPEFTAGVVTEIVKARQASNVFAADMAATVLSRVDNAVDNSWFGKKMVGFMVGTIDSKEEA</sequence>
<dbReference type="InterPro" id="IPR044992">
    <property type="entry name" value="ChyE-like"/>
</dbReference>
<dbReference type="SUPFAM" id="SSF52317">
    <property type="entry name" value="Class I glutamine amidotransferase-like"/>
    <property type="match status" value="1"/>
</dbReference>
<dbReference type="InterPro" id="IPR029062">
    <property type="entry name" value="Class_I_gatase-like"/>
</dbReference>
<dbReference type="PROSITE" id="PS51273">
    <property type="entry name" value="GATASE_TYPE_1"/>
    <property type="match status" value="1"/>
</dbReference>
<keyword evidence="1" id="KW-0732">Signal</keyword>
<dbReference type="Proteomes" id="UP001212152">
    <property type="component" value="Unassembled WGS sequence"/>
</dbReference>